<dbReference type="OrthoDB" id="26719at2759"/>
<gene>
    <name evidence="1" type="ORF">BDP27DRAFT_796648</name>
</gene>
<sequence>MVALSEIPFRFGIIRTAYRRFGLALNHRCKCGRFRMTLQISPRNFTKRVFCSSIRPALQESRGFIDVRTHAVRTSCSSHTCNRLTMHKGGLVARLLPRILLKERGISSNAMTFAATEAGKPYIGNDT</sequence>
<dbReference type="EMBL" id="JADNRY010000006">
    <property type="protein sequence ID" value="KAF9076416.1"/>
    <property type="molecule type" value="Genomic_DNA"/>
</dbReference>
<evidence type="ECO:0000313" key="1">
    <source>
        <dbReference type="EMBL" id="KAF9076416.1"/>
    </source>
</evidence>
<evidence type="ECO:0000313" key="2">
    <source>
        <dbReference type="Proteomes" id="UP000772434"/>
    </source>
</evidence>
<comment type="caution">
    <text evidence="1">The sequence shown here is derived from an EMBL/GenBank/DDBJ whole genome shotgun (WGS) entry which is preliminary data.</text>
</comment>
<dbReference type="Proteomes" id="UP000772434">
    <property type="component" value="Unassembled WGS sequence"/>
</dbReference>
<proteinExistence type="predicted"/>
<accession>A0A9P5Q1J3</accession>
<keyword evidence="2" id="KW-1185">Reference proteome</keyword>
<dbReference type="AlphaFoldDB" id="A0A9P5Q1J3"/>
<protein>
    <submittedName>
        <fullName evidence="1">Uncharacterized protein</fullName>
    </submittedName>
</protein>
<name>A0A9P5Q1J3_9AGAR</name>
<organism evidence="1 2">
    <name type="scientific">Rhodocollybia butyracea</name>
    <dbReference type="NCBI Taxonomy" id="206335"/>
    <lineage>
        <taxon>Eukaryota</taxon>
        <taxon>Fungi</taxon>
        <taxon>Dikarya</taxon>
        <taxon>Basidiomycota</taxon>
        <taxon>Agaricomycotina</taxon>
        <taxon>Agaricomycetes</taxon>
        <taxon>Agaricomycetidae</taxon>
        <taxon>Agaricales</taxon>
        <taxon>Marasmiineae</taxon>
        <taxon>Omphalotaceae</taxon>
        <taxon>Rhodocollybia</taxon>
    </lineage>
</organism>
<reference evidence="1" key="1">
    <citation type="submission" date="2020-11" db="EMBL/GenBank/DDBJ databases">
        <authorList>
            <consortium name="DOE Joint Genome Institute"/>
            <person name="Ahrendt S."/>
            <person name="Riley R."/>
            <person name="Andreopoulos W."/>
            <person name="Labutti K."/>
            <person name="Pangilinan J."/>
            <person name="Ruiz-Duenas F.J."/>
            <person name="Barrasa J.M."/>
            <person name="Sanchez-Garcia M."/>
            <person name="Camarero S."/>
            <person name="Miyauchi S."/>
            <person name="Serrano A."/>
            <person name="Linde D."/>
            <person name="Babiker R."/>
            <person name="Drula E."/>
            <person name="Ayuso-Fernandez I."/>
            <person name="Pacheco R."/>
            <person name="Padilla G."/>
            <person name="Ferreira P."/>
            <person name="Barriuso J."/>
            <person name="Kellner H."/>
            <person name="Castanera R."/>
            <person name="Alfaro M."/>
            <person name="Ramirez L."/>
            <person name="Pisabarro A.G."/>
            <person name="Kuo A."/>
            <person name="Tritt A."/>
            <person name="Lipzen A."/>
            <person name="He G."/>
            <person name="Yan M."/>
            <person name="Ng V."/>
            <person name="Cullen D."/>
            <person name="Martin F."/>
            <person name="Rosso M.-N."/>
            <person name="Henrissat B."/>
            <person name="Hibbett D."/>
            <person name="Martinez A.T."/>
            <person name="Grigoriev I.V."/>
        </authorList>
    </citation>
    <scope>NUCLEOTIDE SEQUENCE</scope>
    <source>
        <strain evidence="1">AH 40177</strain>
    </source>
</reference>